<dbReference type="GO" id="GO:0005634">
    <property type="term" value="C:nucleus"/>
    <property type="evidence" value="ECO:0007669"/>
    <property type="project" value="UniProtKB-SubCell"/>
</dbReference>
<dbReference type="EMBL" id="MTYJ01000324">
    <property type="protein sequence ID" value="OWA53470.1"/>
    <property type="molecule type" value="Genomic_DNA"/>
</dbReference>
<dbReference type="SUPFAM" id="SSF81296">
    <property type="entry name" value="E set domains"/>
    <property type="match status" value="1"/>
</dbReference>
<dbReference type="InterPro" id="IPR008967">
    <property type="entry name" value="p53-like_TF_DNA-bd_sf"/>
</dbReference>
<feature type="compositionally biased region" description="Basic and acidic residues" evidence="9">
    <location>
        <begin position="38"/>
        <end position="49"/>
    </location>
</feature>
<dbReference type="InterPro" id="IPR032397">
    <property type="entry name" value="RHD_dimer"/>
</dbReference>
<feature type="region of interest" description="Disordered" evidence="9">
    <location>
        <begin position="181"/>
        <end position="289"/>
    </location>
</feature>
<evidence type="ECO:0000313" key="12">
    <source>
        <dbReference type="Proteomes" id="UP000192578"/>
    </source>
</evidence>
<dbReference type="PROSITE" id="PS50254">
    <property type="entry name" value="REL_2"/>
    <property type="match status" value="1"/>
</dbReference>
<dbReference type="InterPro" id="IPR002909">
    <property type="entry name" value="IPT_dom"/>
</dbReference>
<keyword evidence="7" id="KW-0804">Transcription</keyword>
<keyword evidence="5" id="KW-0805">Transcription regulation</keyword>
<keyword evidence="3" id="KW-0963">Cytoplasm</keyword>
<evidence type="ECO:0000256" key="4">
    <source>
        <dbReference type="ARBA" id="ARBA00022553"/>
    </source>
</evidence>
<dbReference type="GO" id="GO:0005737">
    <property type="term" value="C:cytoplasm"/>
    <property type="evidence" value="ECO:0007669"/>
    <property type="project" value="UniProtKB-SubCell"/>
</dbReference>
<evidence type="ECO:0000256" key="6">
    <source>
        <dbReference type="ARBA" id="ARBA00023125"/>
    </source>
</evidence>
<dbReference type="Gene3D" id="2.60.40.340">
    <property type="entry name" value="Rel homology domain (RHD), DNA-binding domain"/>
    <property type="match status" value="1"/>
</dbReference>
<dbReference type="AlphaFoldDB" id="A0A9X6NGH2"/>
<accession>A0A9X6NGH2</accession>
<proteinExistence type="predicted"/>
<feature type="compositionally biased region" description="Polar residues" evidence="9">
    <location>
        <begin position="244"/>
        <end position="256"/>
    </location>
</feature>
<evidence type="ECO:0000313" key="11">
    <source>
        <dbReference type="EMBL" id="OWA53470.1"/>
    </source>
</evidence>
<dbReference type="Proteomes" id="UP000192578">
    <property type="component" value="Unassembled WGS sequence"/>
</dbReference>
<keyword evidence="12" id="KW-1185">Reference proteome</keyword>
<dbReference type="InterPro" id="IPR037059">
    <property type="entry name" value="RHD_DNA_bind_dom_sf"/>
</dbReference>
<evidence type="ECO:0000256" key="9">
    <source>
        <dbReference type="SAM" id="MobiDB-lite"/>
    </source>
</evidence>
<feature type="compositionally biased region" description="Polar residues" evidence="9">
    <location>
        <begin position="12"/>
        <end position="23"/>
    </location>
</feature>
<sequence length="821" mass="88889">MNTWGGFVQYNIKGSSPTFPSDNDQPHQPELLNQSSPEDGKHDDGDADRLATYLVLPAAEIKSGPPSTLHAVMTDACATTIPENTPLVTPHPGQRHSPGGSTDDLAGYNPDQSGRFEGAQLQQLTVQDILEFGLSESPGETASELDAYQPKQEGEFLEIPDVKGTTVSPAPRVWARGFQGDSEESFSLPSTLNPALPEEPVSRSSVRSSVSAATSPECERPPVRSSGRTQTRRSTTKRHRSTSQELQCTSSASASSPPRKHRSLSLRGADAETDESFDEMGTSNSDGSTVDLPMDTDDHSSEQTFGAQYPGQMNGLELCIVRQPEANHRARYQTEGSRGCIKDRTGLSCPTVQLKGLVGNEKVVLHVYAATEIGAVEPHHMYRVSKAGGKKATPSQEVVSEGTHMLELKMHRSDNWIAKVDCLGITKCRNTDITPPDAPKNGSPKVKMAKRSRKLRLVFQTTITSPDGRSVVLRAVSTPLSCTPLPGLPEIHHLSHREADAAGGQLLVVIGRNFVKDESKFYIIEKSDGNNDKIAWEREIPLHPEHFQTVHIVGLVPAYHNPIITQPVHVFIVVRNKGKQSEPFGFSYVPSPGLMPPVAEIANLHLDSEAVPQAEKLSFLLDPNTNVNFPMSAASYSSAPTNNSNRIQLMVRADQNNPTGHVITITVPGSNEPHAVITAPTFSTSASPALDYIHETAQTDSLPSKLHQISQQQPSQSADMTQQSTDMTQKSTDMTQKSTDMTQQSQYNTNASSDYDVGDSIASQQRFNELLRDILGSEPDHDQLGTSSGPAPDQLGTSSGTAPDQLRTSSGPSQDQLRTSS</sequence>
<feature type="region of interest" description="Disordered" evidence="9">
    <location>
        <begin position="1"/>
        <end position="49"/>
    </location>
</feature>
<comment type="caution">
    <text evidence="11">The sequence shown here is derived from an EMBL/GenBank/DDBJ whole genome shotgun (WGS) entry which is preliminary data.</text>
</comment>
<dbReference type="PANTHER" id="PTHR12533">
    <property type="entry name" value="NFAT"/>
    <property type="match status" value="1"/>
</dbReference>
<keyword evidence="4" id="KW-0597">Phosphoprotein</keyword>
<feature type="region of interest" description="Disordered" evidence="9">
    <location>
        <begin position="700"/>
        <end position="757"/>
    </location>
</feature>
<dbReference type="SUPFAM" id="SSF49417">
    <property type="entry name" value="p53-like transcription factors"/>
    <property type="match status" value="1"/>
</dbReference>
<dbReference type="PANTHER" id="PTHR12533:SF7">
    <property type="entry name" value="NFAT NUCLEAR FACTOR, ISOFORM B"/>
    <property type="match status" value="1"/>
</dbReference>
<dbReference type="GO" id="GO:0000981">
    <property type="term" value="F:DNA-binding transcription factor activity, RNA polymerase II-specific"/>
    <property type="evidence" value="ECO:0007669"/>
    <property type="project" value="TreeGrafter"/>
</dbReference>
<feature type="compositionally biased region" description="Low complexity" evidence="9">
    <location>
        <begin position="202"/>
        <end position="211"/>
    </location>
</feature>
<comment type="subcellular location">
    <subcellularLocation>
        <location evidence="2">Cytoplasm</location>
    </subcellularLocation>
    <subcellularLocation>
        <location evidence="1">Nucleus</location>
    </subcellularLocation>
</comment>
<dbReference type="SMART" id="SM00429">
    <property type="entry name" value="IPT"/>
    <property type="match status" value="1"/>
</dbReference>
<evidence type="ECO:0000256" key="8">
    <source>
        <dbReference type="ARBA" id="ARBA00023242"/>
    </source>
</evidence>
<evidence type="ECO:0000256" key="7">
    <source>
        <dbReference type="ARBA" id="ARBA00023163"/>
    </source>
</evidence>
<dbReference type="InterPro" id="IPR014756">
    <property type="entry name" value="Ig_E-set"/>
</dbReference>
<dbReference type="InterPro" id="IPR013783">
    <property type="entry name" value="Ig-like_fold"/>
</dbReference>
<evidence type="ECO:0000256" key="2">
    <source>
        <dbReference type="ARBA" id="ARBA00004496"/>
    </source>
</evidence>
<dbReference type="GO" id="GO:0005667">
    <property type="term" value="C:transcription regulator complex"/>
    <property type="evidence" value="ECO:0007669"/>
    <property type="project" value="TreeGrafter"/>
</dbReference>
<evidence type="ECO:0000256" key="3">
    <source>
        <dbReference type="ARBA" id="ARBA00022490"/>
    </source>
</evidence>
<dbReference type="Pfam" id="PF00554">
    <property type="entry name" value="RHD_DNA_bind"/>
    <property type="match status" value="1"/>
</dbReference>
<evidence type="ECO:0000256" key="5">
    <source>
        <dbReference type="ARBA" id="ARBA00023015"/>
    </source>
</evidence>
<dbReference type="InterPro" id="IPR008366">
    <property type="entry name" value="NFAT"/>
</dbReference>
<dbReference type="InterPro" id="IPR011539">
    <property type="entry name" value="RHD_DNA_bind_dom"/>
</dbReference>
<keyword evidence="8" id="KW-0539">Nucleus</keyword>
<feature type="compositionally biased region" description="Polar residues" evidence="9">
    <location>
        <begin position="784"/>
        <end position="821"/>
    </location>
</feature>
<dbReference type="Pfam" id="PF16179">
    <property type="entry name" value="RHD_dimer"/>
    <property type="match status" value="1"/>
</dbReference>
<dbReference type="OrthoDB" id="5346094at2759"/>
<feature type="region of interest" description="Disordered" evidence="9">
    <location>
        <begin position="82"/>
        <end position="103"/>
    </location>
</feature>
<protein>
    <submittedName>
        <fullName evidence="11">Nuclear factor of activated T-cells 5</fullName>
    </submittedName>
</protein>
<evidence type="ECO:0000256" key="1">
    <source>
        <dbReference type="ARBA" id="ARBA00004123"/>
    </source>
</evidence>
<evidence type="ECO:0000259" key="10">
    <source>
        <dbReference type="PROSITE" id="PS50254"/>
    </source>
</evidence>
<name>A0A9X6NGH2_HYPEX</name>
<dbReference type="GO" id="GO:0000978">
    <property type="term" value="F:RNA polymerase II cis-regulatory region sequence-specific DNA binding"/>
    <property type="evidence" value="ECO:0007669"/>
    <property type="project" value="TreeGrafter"/>
</dbReference>
<feature type="domain" description="RHD" evidence="10">
    <location>
        <begin position="312"/>
        <end position="487"/>
    </location>
</feature>
<feature type="region of interest" description="Disordered" evidence="9">
    <location>
        <begin position="774"/>
        <end position="821"/>
    </location>
</feature>
<feature type="compositionally biased region" description="Polar residues" evidence="9">
    <location>
        <begin position="700"/>
        <end position="753"/>
    </location>
</feature>
<organism evidence="11 12">
    <name type="scientific">Hypsibius exemplaris</name>
    <name type="common">Freshwater tardigrade</name>
    <dbReference type="NCBI Taxonomy" id="2072580"/>
    <lineage>
        <taxon>Eukaryota</taxon>
        <taxon>Metazoa</taxon>
        <taxon>Ecdysozoa</taxon>
        <taxon>Tardigrada</taxon>
        <taxon>Eutardigrada</taxon>
        <taxon>Parachela</taxon>
        <taxon>Hypsibioidea</taxon>
        <taxon>Hypsibiidae</taxon>
        <taxon>Hypsibius</taxon>
    </lineage>
</organism>
<dbReference type="Gene3D" id="2.60.40.10">
    <property type="entry name" value="Immunoglobulins"/>
    <property type="match status" value="1"/>
</dbReference>
<gene>
    <name evidence="11" type="ORF">BV898_17899</name>
</gene>
<keyword evidence="6" id="KW-0238">DNA-binding</keyword>
<reference evidence="12" key="1">
    <citation type="submission" date="2017-01" db="EMBL/GenBank/DDBJ databases">
        <title>Comparative genomics of anhydrobiosis in the tardigrade Hypsibius dujardini.</title>
        <authorList>
            <person name="Yoshida Y."/>
            <person name="Koutsovoulos G."/>
            <person name="Laetsch D."/>
            <person name="Stevens L."/>
            <person name="Kumar S."/>
            <person name="Horikawa D."/>
            <person name="Ishino K."/>
            <person name="Komine S."/>
            <person name="Tomita M."/>
            <person name="Blaxter M."/>
            <person name="Arakawa K."/>
        </authorList>
    </citation>
    <scope>NUCLEOTIDE SEQUENCE [LARGE SCALE GENOMIC DNA]</scope>
    <source>
        <strain evidence="12">Z151</strain>
    </source>
</reference>
<feature type="compositionally biased region" description="Basic residues" evidence="9">
    <location>
        <begin position="230"/>
        <end position="241"/>
    </location>
</feature>